<reference evidence="2" key="1">
    <citation type="journal article" date="2008" name="Nat. Genet.">
        <title>The Pristionchus pacificus genome provides a unique perspective on nematode lifestyle and parasitism.</title>
        <authorList>
            <person name="Dieterich C."/>
            <person name="Clifton S.W."/>
            <person name="Schuster L.N."/>
            <person name="Chinwalla A."/>
            <person name="Delehaunty K."/>
            <person name="Dinkelacker I."/>
            <person name="Fulton L."/>
            <person name="Fulton R."/>
            <person name="Godfrey J."/>
            <person name="Minx P."/>
            <person name="Mitreva M."/>
            <person name="Roeseler W."/>
            <person name="Tian H."/>
            <person name="Witte H."/>
            <person name="Yang S.P."/>
            <person name="Wilson R.K."/>
            <person name="Sommer R.J."/>
        </authorList>
    </citation>
    <scope>NUCLEOTIDE SEQUENCE [LARGE SCALE GENOMIC DNA]</scope>
    <source>
        <strain evidence="2">PS312</strain>
    </source>
</reference>
<accession>A0A8R1YT85</accession>
<reference evidence="1" key="2">
    <citation type="submission" date="2022-06" db="UniProtKB">
        <authorList>
            <consortium name="EnsemblMetazoa"/>
        </authorList>
    </citation>
    <scope>IDENTIFICATION</scope>
    <source>
        <strain evidence="1">PS312</strain>
    </source>
</reference>
<sequence>MVVPKRTYFLFLLLATYTAAFDFGSIFSGVKDAIGSIGGLFGVGGGGGGGSSSPSAGGGGGG</sequence>
<protein>
    <submittedName>
        <fullName evidence="1">Uncharacterized protein</fullName>
    </submittedName>
</protein>
<accession>A0A2A6BKC0</accession>
<dbReference type="EnsemblMetazoa" id="PPA35866.1">
    <property type="protein sequence ID" value="PPA35866.1"/>
    <property type="gene ID" value="WBGene00274235"/>
</dbReference>
<evidence type="ECO:0000313" key="1">
    <source>
        <dbReference type="EnsemblMetazoa" id="PPA35866.1"/>
    </source>
</evidence>
<dbReference type="AlphaFoldDB" id="A0A2A6BKC0"/>
<dbReference type="Proteomes" id="UP000005239">
    <property type="component" value="Unassembled WGS sequence"/>
</dbReference>
<organism evidence="1 2">
    <name type="scientific">Pristionchus pacificus</name>
    <name type="common">Parasitic nematode worm</name>
    <dbReference type="NCBI Taxonomy" id="54126"/>
    <lineage>
        <taxon>Eukaryota</taxon>
        <taxon>Metazoa</taxon>
        <taxon>Ecdysozoa</taxon>
        <taxon>Nematoda</taxon>
        <taxon>Chromadorea</taxon>
        <taxon>Rhabditida</taxon>
        <taxon>Rhabditina</taxon>
        <taxon>Diplogasteromorpha</taxon>
        <taxon>Diplogasteroidea</taxon>
        <taxon>Neodiplogasteridae</taxon>
        <taxon>Pristionchus</taxon>
    </lineage>
</organism>
<gene>
    <name evidence="1" type="primary">WBGene00274235</name>
</gene>
<name>A0A2A6BKC0_PRIPA</name>
<keyword evidence="2" id="KW-1185">Reference proteome</keyword>
<evidence type="ECO:0000313" key="2">
    <source>
        <dbReference type="Proteomes" id="UP000005239"/>
    </source>
</evidence>
<proteinExistence type="predicted"/>